<evidence type="ECO:0000259" key="8">
    <source>
        <dbReference type="PROSITE" id="PS50928"/>
    </source>
</evidence>
<dbReference type="Pfam" id="PF00528">
    <property type="entry name" value="BPD_transp_1"/>
    <property type="match status" value="1"/>
</dbReference>
<name>A0A0B5AW19_9BACL</name>
<feature type="transmembrane region" description="Helical" evidence="7">
    <location>
        <begin position="187"/>
        <end position="213"/>
    </location>
</feature>
<dbReference type="Proteomes" id="UP000031449">
    <property type="component" value="Chromosome"/>
</dbReference>
<dbReference type="CDD" id="cd06261">
    <property type="entry name" value="TM_PBP2"/>
    <property type="match status" value="1"/>
</dbReference>
<dbReference type="STRING" id="1508404.JMA_34710"/>
<dbReference type="PANTHER" id="PTHR43744:SF12">
    <property type="entry name" value="ABC TRANSPORTER PERMEASE PROTEIN MG189-RELATED"/>
    <property type="match status" value="1"/>
</dbReference>
<keyword evidence="3" id="KW-1003">Cell membrane</keyword>
<evidence type="ECO:0000256" key="4">
    <source>
        <dbReference type="ARBA" id="ARBA00022692"/>
    </source>
</evidence>
<dbReference type="PANTHER" id="PTHR43744">
    <property type="entry name" value="ABC TRANSPORTER PERMEASE PROTEIN MG189-RELATED-RELATED"/>
    <property type="match status" value="1"/>
</dbReference>
<reference evidence="9 10" key="1">
    <citation type="submission" date="2014-08" db="EMBL/GenBank/DDBJ databases">
        <title>Complete genome of a marine bacteria Jeotgalibacillus malaysiensis.</title>
        <authorList>
            <person name="Yaakop A.S."/>
            <person name="Chan K.-G."/>
            <person name="Goh K.M."/>
        </authorList>
    </citation>
    <scope>NUCLEOTIDE SEQUENCE [LARGE SCALE GENOMIC DNA]</scope>
    <source>
        <strain evidence="9 10">D5</strain>
    </source>
</reference>
<feature type="transmembrane region" description="Helical" evidence="7">
    <location>
        <begin position="246"/>
        <end position="267"/>
    </location>
</feature>
<evidence type="ECO:0000256" key="2">
    <source>
        <dbReference type="ARBA" id="ARBA00022448"/>
    </source>
</evidence>
<keyword evidence="2 7" id="KW-0813">Transport</keyword>
<protein>
    <submittedName>
        <fullName evidence="9">Sugar ABC transporter permease</fullName>
    </submittedName>
</protein>
<dbReference type="InterPro" id="IPR000515">
    <property type="entry name" value="MetI-like"/>
</dbReference>
<dbReference type="AlphaFoldDB" id="A0A0B5AW19"/>
<keyword evidence="5 7" id="KW-1133">Transmembrane helix</keyword>
<dbReference type="Gene3D" id="1.10.3720.10">
    <property type="entry name" value="MetI-like"/>
    <property type="match status" value="1"/>
</dbReference>
<dbReference type="KEGG" id="jeo:JMA_34710"/>
<evidence type="ECO:0000256" key="7">
    <source>
        <dbReference type="RuleBase" id="RU363032"/>
    </source>
</evidence>
<keyword evidence="6 7" id="KW-0472">Membrane</keyword>
<evidence type="ECO:0000313" key="10">
    <source>
        <dbReference type="Proteomes" id="UP000031449"/>
    </source>
</evidence>
<dbReference type="OrthoDB" id="9784933at2"/>
<keyword evidence="10" id="KW-1185">Reference proteome</keyword>
<feature type="transmembrane region" description="Helical" evidence="7">
    <location>
        <begin position="81"/>
        <end position="103"/>
    </location>
</feature>
<accession>A0A0B5AW19</accession>
<sequence length="282" mass="31369">MKQVAINQPKKQPGRFILYGLLIFAGLVSLFPFYWMFVMATQPNHVINQTPPALLPGAELVTNFTNVLGTIDFFGAMMNSLIVSVAVTAGSLFLCSLAGFAFAKLKFKGRDVLFVLILITMMIPPQLGLIPTYYIISQLGWLSDLKAIIVPGLINAFGIFWMRQYIKEAVPDELIEAARIDGCSIFRVYWNIVTPAILPAFATLGIIVFMNVWNDFLWPLVVLQDQSSHTLQVALRALSDSYNRDYGMILSGTFWATVPLIIVFLLFNKAFISSLTQGAVKS</sequence>
<feature type="domain" description="ABC transmembrane type-1" evidence="8">
    <location>
        <begin position="77"/>
        <end position="267"/>
    </location>
</feature>
<evidence type="ECO:0000256" key="3">
    <source>
        <dbReference type="ARBA" id="ARBA00022475"/>
    </source>
</evidence>
<dbReference type="HOGENOM" id="CLU_016047_1_1_9"/>
<proteinExistence type="inferred from homology"/>
<keyword evidence="4 7" id="KW-0812">Transmembrane</keyword>
<feature type="transmembrane region" description="Helical" evidence="7">
    <location>
        <begin position="112"/>
        <end position="136"/>
    </location>
</feature>
<evidence type="ECO:0000256" key="5">
    <source>
        <dbReference type="ARBA" id="ARBA00022989"/>
    </source>
</evidence>
<feature type="transmembrane region" description="Helical" evidence="7">
    <location>
        <begin position="148"/>
        <end position="166"/>
    </location>
</feature>
<evidence type="ECO:0000256" key="6">
    <source>
        <dbReference type="ARBA" id="ARBA00023136"/>
    </source>
</evidence>
<dbReference type="SUPFAM" id="SSF161098">
    <property type="entry name" value="MetI-like"/>
    <property type="match status" value="1"/>
</dbReference>
<dbReference type="EMBL" id="CP009416">
    <property type="protein sequence ID" value="AJD92788.1"/>
    <property type="molecule type" value="Genomic_DNA"/>
</dbReference>
<dbReference type="GO" id="GO:0055085">
    <property type="term" value="P:transmembrane transport"/>
    <property type="evidence" value="ECO:0007669"/>
    <property type="project" value="InterPro"/>
</dbReference>
<organism evidence="9 10">
    <name type="scientific">Jeotgalibacillus malaysiensis</name>
    <dbReference type="NCBI Taxonomy" id="1508404"/>
    <lineage>
        <taxon>Bacteria</taxon>
        <taxon>Bacillati</taxon>
        <taxon>Bacillota</taxon>
        <taxon>Bacilli</taxon>
        <taxon>Bacillales</taxon>
        <taxon>Caryophanaceae</taxon>
        <taxon>Jeotgalibacillus</taxon>
    </lineage>
</organism>
<comment type="subcellular location">
    <subcellularLocation>
        <location evidence="1 7">Cell membrane</location>
        <topology evidence="1 7">Multi-pass membrane protein</topology>
    </subcellularLocation>
</comment>
<evidence type="ECO:0000313" key="9">
    <source>
        <dbReference type="EMBL" id="AJD92788.1"/>
    </source>
</evidence>
<gene>
    <name evidence="9" type="ORF">JMA_34710</name>
</gene>
<feature type="transmembrane region" description="Helical" evidence="7">
    <location>
        <begin position="16"/>
        <end position="37"/>
    </location>
</feature>
<comment type="similarity">
    <text evidence="7">Belongs to the binding-protein-dependent transport system permease family.</text>
</comment>
<dbReference type="GO" id="GO:0005886">
    <property type="term" value="C:plasma membrane"/>
    <property type="evidence" value="ECO:0007669"/>
    <property type="project" value="UniProtKB-SubCell"/>
</dbReference>
<evidence type="ECO:0000256" key="1">
    <source>
        <dbReference type="ARBA" id="ARBA00004651"/>
    </source>
</evidence>
<dbReference type="BioCyc" id="JESP1508404:G14D9-12752-MONOMER"/>
<dbReference type="PROSITE" id="PS50928">
    <property type="entry name" value="ABC_TM1"/>
    <property type="match status" value="1"/>
</dbReference>
<dbReference type="InterPro" id="IPR035906">
    <property type="entry name" value="MetI-like_sf"/>
</dbReference>